<dbReference type="AlphaFoldDB" id="Q13M37"/>
<evidence type="ECO:0000256" key="2">
    <source>
        <dbReference type="ARBA" id="ARBA00022475"/>
    </source>
</evidence>
<gene>
    <name evidence="7" type="ORF">Bxe_B1103</name>
</gene>
<dbReference type="KEGG" id="bxe:Bxe_B1103"/>
<evidence type="ECO:0000256" key="1">
    <source>
        <dbReference type="ARBA" id="ARBA00004533"/>
    </source>
</evidence>
<evidence type="ECO:0000313" key="8">
    <source>
        <dbReference type="Proteomes" id="UP000001817"/>
    </source>
</evidence>
<evidence type="ECO:0000256" key="5">
    <source>
        <dbReference type="ARBA" id="ARBA00023136"/>
    </source>
</evidence>
<evidence type="ECO:0000313" key="7">
    <source>
        <dbReference type="EMBL" id="ABE34852.1"/>
    </source>
</evidence>
<dbReference type="EMBL" id="CP000271">
    <property type="protein sequence ID" value="ABE34852.1"/>
    <property type="molecule type" value="Genomic_DNA"/>
</dbReference>
<sequence length="294" mass="33493">MLGRIGVAAALALLKFLAILPYGITARFGDGLGWLLYQLPSRRKRIVHINLERCFPDWSTERVESVAQQHFRHVIRSYVERSVQWFGSAEKLKKLVVVDSEVDLSDPDMPPTLLLGAHFVGIEAGSVFINYALGRPCGALYQPMSNKMLDAVARTQRGRFGSEMASRADSARIVLRWLRDKKPVMLGADMDYGLRNSTFVPFFGIETCTLTAVGRLAKTGQAQVLPFIGEVLPNYRGYRLKVFRPWQNYPTGDDAVDARRMNAYLEEQIRLMPEQYYWVHKRFKTRPPGEAPFY</sequence>
<dbReference type="GO" id="GO:0005886">
    <property type="term" value="C:plasma membrane"/>
    <property type="evidence" value="ECO:0007669"/>
    <property type="project" value="UniProtKB-SubCell"/>
</dbReference>
<keyword evidence="3" id="KW-0997">Cell inner membrane</keyword>
<dbReference type="PATRIC" id="fig|266265.5.peg.6661"/>
<organism evidence="7 8">
    <name type="scientific">Paraburkholderia xenovorans (strain LB400)</name>
    <dbReference type="NCBI Taxonomy" id="266265"/>
    <lineage>
        <taxon>Bacteria</taxon>
        <taxon>Pseudomonadati</taxon>
        <taxon>Pseudomonadota</taxon>
        <taxon>Betaproteobacteria</taxon>
        <taxon>Burkholderiales</taxon>
        <taxon>Burkholderiaceae</taxon>
        <taxon>Paraburkholderia</taxon>
    </lineage>
</organism>
<dbReference type="NCBIfam" id="NF005399">
    <property type="entry name" value="PRK06946.1"/>
    <property type="match status" value="1"/>
</dbReference>
<dbReference type="GO" id="GO:0016746">
    <property type="term" value="F:acyltransferase activity"/>
    <property type="evidence" value="ECO:0007669"/>
    <property type="project" value="UniProtKB-KW"/>
</dbReference>
<keyword evidence="8" id="KW-1185">Reference proteome</keyword>
<comment type="subcellular location">
    <subcellularLocation>
        <location evidence="1">Cell inner membrane</location>
    </subcellularLocation>
</comment>
<dbReference type="CDD" id="cd07984">
    <property type="entry name" value="LPLAT_LABLAT-like"/>
    <property type="match status" value="1"/>
</dbReference>
<keyword evidence="2" id="KW-1003">Cell membrane</keyword>
<dbReference type="Pfam" id="PF03279">
    <property type="entry name" value="Lip_A_acyltrans"/>
    <property type="match status" value="1"/>
</dbReference>
<evidence type="ECO:0000256" key="4">
    <source>
        <dbReference type="ARBA" id="ARBA00022679"/>
    </source>
</evidence>
<dbReference type="InterPro" id="IPR004960">
    <property type="entry name" value="LipA_acyltrans"/>
</dbReference>
<evidence type="ECO:0000256" key="3">
    <source>
        <dbReference type="ARBA" id="ARBA00022519"/>
    </source>
</evidence>
<dbReference type="STRING" id="266265.Bxe_B1103"/>
<keyword evidence="5" id="KW-0472">Membrane</keyword>
<accession>Q13M37</accession>
<dbReference type="RefSeq" id="WP_011492166.1">
    <property type="nucleotide sequence ID" value="NC_007952.1"/>
</dbReference>
<dbReference type="OrthoDB" id="9803456at2"/>
<keyword evidence="6 7" id="KW-0012">Acyltransferase</keyword>
<dbReference type="eggNOG" id="COG1560">
    <property type="taxonomic scope" value="Bacteria"/>
</dbReference>
<name>Q13M37_PARXL</name>
<evidence type="ECO:0000256" key="6">
    <source>
        <dbReference type="ARBA" id="ARBA00023315"/>
    </source>
</evidence>
<dbReference type="Proteomes" id="UP000001817">
    <property type="component" value="Chromosome 2"/>
</dbReference>
<dbReference type="PANTHER" id="PTHR30606:SF9">
    <property type="entry name" value="LIPID A BIOSYNTHESIS LAUROYLTRANSFERASE"/>
    <property type="match status" value="1"/>
</dbReference>
<keyword evidence="4 7" id="KW-0808">Transferase</keyword>
<proteinExistence type="predicted"/>
<dbReference type="PIRSF" id="PIRSF026649">
    <property type="entry name" value="MsbB"/>
    <property type="match status" value="1"/>
</dbReference>
<dbReference type="EC" id="2.3.1.-" evidence="7"/>
<protein>
    <submittedName>
        <fullName evidence="7">Lipid A biosynthesis lauroylacyl transferase</fullName>
        <ecNumber evidence="7">2.3.1.-</ecNumber>
    </submittedName>
</protein>
<reference evidence="7 8" key="1">
    <citation type="journal article" date="2006" name="Proc. Natl. Acad. Sci. U.S.A.">
        <title>Burkholderia xenovorans LB400 harbors a multi-replicon, 9.73-Mbp genome shaped for versatility.</title>
        <authorList>
            <person name="Chain P.S."/>
            <person name="Denef V.J."/>
            <person name="Konstantinidis K.T."/>
            <person name="Vergez L.M."/>
            <person name="Agullo L."/>
            <person name="Reyes V.L."/>
            <person name="Hauser L."/>
            <person name="Cordova M."/>
            <person name="Gomez L."/>
            <person name="Gonzalez M."/>
            <person name="Land M."/>
            <person name="Lao V."/>
            <person name="Larimer F."/>
            <person name="LiPuma J.J."/>
            <person name="Mahenthiralingam E."/>
            <person name="Malfatti S.A."/>
            <person name="Marx C.J."/>
            <person name="Parnell J.J."/>
            <person name="Ramette A."/>
            <person name="Richardson P."/>
            <person name="Seeger M."/>
            <person name="Smith D."/>
            <person name="Spilker T."/>
            <person name="Sul W.J."/>
            <person name="Tsoi T.V."/>
            <person name="Ulrich L.E."/>
            <person name="Zhulin I.B."/>
            <person name="Tiedje J.M."/>
        </authorList>
    </citation>
    <scope>NUCLEOTIDE SEQUENCE [LARGE SCALE GENOMIC DNA]</scope>
    <source>
        <strain evidence="7 8">LB400</strain>
    </source>
</reference>
<dbReference type="GO" id="GO:0009247">
    <property type="term" value="P:glycolipid biosynthetic process"/>
    <property type="evidence" value="ECO:0007669"/>
    <property type="project" value="UniProtKB-ARBA"/>
</dbReference>
<dbReference type="PANTHER" id="PTHR30606">
    <property type="entry name" value="LIPID A BIOSYNTHESIS LAUROYL ACYLTRANSFERASE"/>
    <property type="match status" value="1"/>
</dbReference>
<dbReference type="KEGG" id="bxb:DR64_6421"/>